<accession>A0A1F8EWR1</accession>
<dbReference type="GO" id="GO:0016887">
    <property type="term" value="F:ATP hydrolysis activity"/>
    <property type="evidence" value="ECO:0007669"/>
    <property type="project" value="InterPro"/>
</dbReference>
<keyword evidence="6 7" id="KW-0472">Membrane</keyword>
<keyword evidence="2 7" id="KW-0812">Transmembrane</keyword>
<evidence type="ECO:0000256" key="3">
    <source>
        <dbReference type="ARBA" id="ARBA00022741"/>
    </source>
</evidence>
<dbReference type="GO" id="GO:0034040">
    <property type="term" value="F:ATPase-coupled lipid transmembrane transporter activity"/>
    <property type="evidence" value="ECO:0007669"/>
    <property type="project" value="TreeGrafter"/>
</dbReference>
<dbReference type="FunFam" id="3.40.50.300:FF:000218">
    <property type="entry name" value="Multidrug ABC transporter ATP-binding protein"/>
    <property type="match status" value="1"/>
</dbReference>
<dbReference type="EMBL" id="MGJI01000010">
    <property type="protein sequence ID" value="OGN05305.1"/>
    <property type="molecule type" value="Genomic_DNA"/>
</dbReference>
<dbReference type="PROSITE" id="PS50929">
    <property type="entry name" value="ABC_TM1F"/>
    <property type="match status" value="1"/>
</dbReference>
<feature type="transmembrane region" description="Helical" evidence="7">
    <location>
        <begin position="129"/>
        <end position="149"/>
    </location>
</feature>
<dbReference type="GO" id="GO:0005524">
    <property type="term" value="F:ATP binding"/>
    <property type="evidence" value="ECO:0007669"/>
    <property type="project" value="UniProtKB-KW"/>
</dbReference>
<reference evidence="10 11" key="1">
    <citation type="journal article" date="2016" name="Nat. Commun.">
        <title>Thousands of microbial genomes shed light on interconnected biogeochemical processes in an aquifer system.</title>
        <authorList>
            <person name="Anantharaman K."/>
            <person name="Brown C.T."/>
            <person name="Hug L.A."/>
            <person name="Sharon I."/>
            <person name="Castelle C.J."/>
            <person name="Probst A.J."/>
            <person name="Thomas B.C."/>
            <person name="Singh A."/>
            <person name="Wilkins M.J."/>
            <person name="Karaoz U."/>
            <person name="Brodie E.L."/>
            <person name="Williams K.H."/>
            <person name="Hubbard S.S."/>
            <person name="Banfield J.F."/>
        </authorList>
    </citation>
    <scope>NUCLEOTIDE SEQUENCE [LARGE SCALE GENOMIC DNA]</scope>
</reference>
<sequence>MLERLAEEKKGLQTGFLITCVGAVLGAFVPLIYGQVTRVAGDKNSFIWYMWIYVFMWATIDQLHNLTTRYADRKGADVGWTIGYKLFMDGLEHLIHLPMTFLGEQRLGKIVQRIERGADRLEQTIREGLFSLAPHFLSFTFAVGIMFWIKWQLALAVVTIVTLYTTAMISSNKKILELNREIRKMWEEAWGHLWDVITNIKAVKANTNEGFEAKRLRNNFGTCYDKERAAEDLRMKIKAREHLIFGLGAVMVISYGALMLRWGIFDAGNLISFLGYVTMAYTPFSRLAHNWRLVQETIINEERVANFLSEERENYDSGRHFPIVGSIEFRNVSFRYDGQSNILEGINLQIKAGETVAIVGESGVGKTTLTDLICQFYKATGGQILIDGKDIGYWSLNSLRSQIAIVPQDISLFNDKIRLNIAYGKIEHVGNNEMLEEVARAAYADEFIESERFTNGYDQVVGERGIKLSAGQRQRIAIARALMRDPKILILDEATSALDSKSEKYVQEALQALIKSRTTLIIAHRLSTIKKADKIVVIHEGRIAETGKHDELLMLNGAYRKLVELQNFGILN</sequence>
<evidence type="ECO:0000259" key="9">
    <source>
        <dbReference type="PROSITE" id="PS50929"/>
    </source>
</evidence>
<dbReference type="PANTHER" id="PTHR24221">
    <property type="entry name" value="ATP-BINDING CASSETTE SUB-FAMILY B"/>
    <property type="match status" value="1"/>
</dbReference>
<dbReference type="InterPro" id="IPR003593">
    <property type="entry name" value="AAA+_ATPase"/>
</dbReference>
<evidence type="ECO:0000259" key="8">
    <source>
        <dbReference type="PROSITE" id="PS50893"/>
    </source>
</evidence>
<evidence type="ECO:0000256" key="4">
    <source>
        <dbReference type="ARBA" id="ARBA00022840"/>
    </source>
</evidence>
<protein>
    <recommendedName>
        <fullName evidence="12">ABC transporter ATP-binding protein</fullName>
    </recommendedName>
</protein>
<dbReference type="Pfam" id="PF00664">
    <property type="entry name" value="ABC_membrane"/>
    <property type="match status" value="1"/>
</dbReference>
<dbReference type="GO" id="GO:0140359">
    <property type="term" value="F:ABC-type transporter activity"/>
    <property type="evidence" value="ECO:0007669"/>
    <property type="project" value="InterPro"/>
</dbReference>
<comment type="subcellular location">
    <subcellularLocation>
        <location evidence="1">Cell membrane</location>
        <topology evidence="1">Multi-pass membrane protein</topology>
    </subcellularLocation>
</comment>
<organism evidence="10 11">
    <name type="scientific">Candidatus Yanofskybacteria bacterium RIFCSPHIGHO2_01_FULL_44_17</name>
    <dbReference type="NCBI Taxonomy" id="1802668"/>
    <lineage>
        <taxon>Bacteria</taxon>
        <taxon>Candidatus Yanofskyibacteriota</taxon>
    </lineage>
</organism>
<proteinExistence type="predicted"/>
<dbReference type="CDD" id="cd07346">
    <property type="entry name" value="ABC_6TM_exporters"/>
    <property type="match status" value="1"/>
</dbReference>
<gene>
    <name evidence="10" type="ORF">A2831_01685</name>
</gene>
<dbReference type="Pfam" id="PF00005">
    <property type="entry name" value="ABC_tran"/>
    <property type="match status" value="1"/>
</dbReference>
<feature type="domain" description="ABC transporter" evidence="8">
    <location>
        <begin position="327"/>
        <end position="565"/>
    </location>
</feature>
<evidence type="ECO:0000256" key="5">
    <source>
        <dbReference type="ARBA" id="ARBA00022989"/>
    </source>
</evidence>
<name>A0A1F8EWR1_9BACT</name>
<keyword evidence="4" id="KW-0067">ATP-binding</keyword>
<dbReference type="PROSITE" id="PS50893">
    <property type="entry name" value="ABC_TRANSPORTER_2"/>
    <property type="match status" value="1"/>
</dbReference>
<feature type="transmembrane region" description="Helical" evidence="7">
    <location>
        <begin position="243"/>
        <end position="264"/>
    </location>
</feature>
<evidence type="ECO:0000256" key="7">
    <source>
        <dbReference type="SAM" id="Phobius"/>
    </source>
</evidence>
<keyword evidence="3" id="KW-0547">Nucleotide-binding</keyword>
<dbReference type="InterPro" id="IPR011527">
    <property type="entry name" value="ABC1_TM_dom"/>
</dbReference>
<dbReference type="InterPro" id="IPR036640">
    <property type="entry name" value="ABC1_TM_sf"/>
</dbReference>
<evidence type="ECO:0000313" key="10">
    <source>
        <dbReference type="EMBL" id="OGN05305.1"/>
    </source>
</evidence>
<dbReference type="GO" id="GO:0005886">
    <property type="term" value="C:plasma membrane"/>
    <property type="evidence" value="ECO:0007669"/>
    <property type="project" value="UniProtKB-SubCell"/>
</dbReference>
<evidence type="ECO:0000256" key="1">
    <source>
        <dbReference type="ARBA" id="ARBA00004651"/>
    </source>
</evidence>
<dbReference type="AlphaFoldDB" id="A0A1F8EWR1"/>
<keyword evidence="5 7" id="KW-1133">Transmembrane helix</keyword>
<feature type="transmembrane region" description="Helical" evidence="7">
    <location>
        <begin position="12"/>
        <end position="34"/>
    </location>
</feature>
<dbReference type="Proteomes" id="UP000177507">
    <property type="component" value="Unassembled WGS sequence"/>
</dbReference>
<dbReference type="Gene3D" id="1.20.1560.10">
    <property type="entry name" value="ABC transporter type 1, transmembrane domain"/>
    <property type="match status" value="1"/>
</dbReference>
<dbReference type="InterPro" id="IPR003439">
    <property type="entry name" value="ABC_transporter-like_ATP-bd"/>
</dbReference>
<evidence type="ECO:0000256" key="2">
    <source>
        <dbReference type="ARBA" id="ARBA00022692"/>
    </source>
</evidence>
<dbReference type="InterPro" id="IPR027417">
    <property type="entry name" value="P-loop_NTPase"/>
</dbReference>
<dbReference type="InterPro" id="IPR039421">
    <property type="entry name" value="Type_1_exporter"/>
</dbReference>
<evidence type="ECO:0000313" key="11">
    <source>
        <dbReference type="Proteomes" id="UP000177507"/>
    </source>
</evidence>
<dbReference type="STRING" id="1802668.A2831_01685"/>
<dbReference type="SMART" id="SM00382">
    <property type="entry name" value="AAA"/>
    <property type="match status" value="1"/>
</dbReference>
<dbReference type="SUPFAM" id="SSF90123">
    <property type="entry name" value="ABC transporter transmembrane region"/>
    <property type="match status" value="1"/>
</dbReference>
<comment type="caution">
    <text evidence="10">The sequence shown here is derived from an EMBL/GenBank/DDBJ whole genome shotgun (WGS) entry which is preliminary data.</text>
</comment>
<dbReference type="Gene3D" id="3.40.50.300">
    <property type="entry name" value="P-loop containing nucleotide triphosphate hydrolases"/>
    <property type="match status" value="1"/>
</dbReference>
<evidence type="ECO:0000256" key="6">
    <source>
        <dbReference type="ARBA" id="ARBA00023136"/>
    </source>
</evidence>
<feature type="domain" description="ABC transmembrane type-1" evidence="9">
    <location>
        <begin position="15"/>
        <end position="296"/>
    </location>
</feature>
<feature type="transmembrane region" description="Helical" evidence="7">
    <location>
        <begin position="155"/>
        <end position="176"/>
    </location>
</feature>
<dbReference type="InterPro" id="IPR017871">
    <property type="entry name" value="ABC_transporter-like_CS"/>
</dbReference>
<dbReference type="PANTHER" id="PTHR24221:SF654">
    <property type="entry name" value="ATP-BINDING CASSETTE SUB-FAMILY B MEMBER 6"/>
    <property type="match status" value="1"/>
</dbReference>
<feature type="transmembrane region" description="Helical" evidence="7">
    <location>
        <begin position="46"/>
        <end position="64"/>
    </location>
</feature>
<evidence type="ECO:0008006" key="12">
    <source>
        <dbReference type="Google" id="ProtNLM"/>
    </source>
</evidence>
<dbReference type="PROSITE" id="PS00211">
    <property type="entry name" value="ABC_TRANSPORTER_1"/>
    <property type="match status" value="1"/>
</dbReference>
<dbReference type="SUPFAM" id="SSF52540">
    <property type="entry name" value="P-loop containing nucleoside triphosphate hydrolases"/>
    <property type="match status" value="1"/>
</dbReference>